<dbReference type="EMBL" id="VUOE01000001">
    <property type="protein sequence ID" value="KAA2218518.1"/>
    <property type="molecule type" value="Genomic_DNA"/>
</dbReference>
<dbReference type="InterPro" id="IPR048012">
    <property type="entry name" value="BfmA-like_N"/>
</dbReference>
<dbReference type="Proteomes" id="UP000323188">
    <property type="component" value="Unassembled WGS sequence"/>
</dbReference>
<protein>
    <recommendedName>
        <fullName evidence="3">Mobilization protein</fullName>
    </recommendedName>
</protein>
<comment type="caution">
    <text evidence="1">The sequence shown here is derived from an EMBL/GenBank/DDBJ whole genome shotgun (WGS) entry which is preliminary data.</text>
</comment>
<evidence type="ECO:0000313" key="1">
    <source>
        <dbReference type="EMBL" id="KAA2218518.1"/>
    </source>
</evidence>
<organism evidence="1 2">
    <name type="scientific">Maribacter flavus</name>
    <dbReference type="NCBI Taxonomy" id="1658664"/>
    <lineage>
        <taxon>Bacteria</taxon>
        <taxon>Pseudomonadati</taxon>
        <taxon>Bacteroidota</taxon>
        <taxon>Flavobacteriia</taxon>
        <taxon>Flavobacteriales</taxon>
        <taxon>Flavobacteriaceae</taxon>
        <taxon>Maribacter</taxon>
    </lineage>
</organism>
<sequence length="118" mass="13983">MRKGTDMRKKSIIVSERSHRELKKLAQEHNRNIGRFTEEMIFYFQKTGTDPQALKGKNASEMIKVIDRRIVSFFKTQESEILYPIQAQLNKNGERTDFLFKKLIEELNKIFERIKFGG</sequence>
<evidence type="ECO:0008006" key="3">
    <source>
        <dbReference type="Google" id="ProtNLM"/>
    </source>
</evidence>
<proteinExistence type="predicted"/>
<dbReference type="RefSeq" id="WP_154917087.1">
    <property type="nucleotide sequence ID" value="NZ_VUOE01000001.1"/>
</dbReference>
<reference evidence="1 2" key="1">
    <citation type="submission" date="2019-09" db="EMBL/GenBank/DDBJ databases">
        <authorList>
            <person name="Khan S.A."/>
            <person name="Jeon C.O."/>
            <person name="Chun B.H."/>
            <person name="Jeong S.E."/>
        </authorList>
    </citation>
    <scope>NUCLEOTIDE SEQUENCE [LARGE SCALE GENOMIC DNA]</scope>
    <source>
        <strain evidence="1 2">KCTC 42508</strain>
    </source>
</reference>
<dbReference type="NCBIfam" id="NF041200">
    <property type="entry name" value="mob_BfmA_Nterm"/>
    <property type="match status" value="1"/>
</dbReference>
<name>A0A5B2TX32_9FLAO</name>
<evidence type="ECO:0000313" key="2">
    <source>
        <dbReference type="Proteomes" id="UP000323188"/>
    </source>
</evidence>
<accession>A0A5B2TX32</accession>
<dbReference type="AlphaFoldDB" id="A0A5B2TX32"/>
<gene>
    <name evidence="1" type="ORF">F0361_02535</name>
</gene>